<gene>
    <name evidence="1" type="ORF">CA54_28530</name>
</gene>
<reference evidence="1 2" key="1">
    <citation type="submission" date="2019-02" db="EMBL/GenBank/DDBJ databases">
        <title>Deep-cultivation of Planctomycetes and their phenomic and genomic characterization uncovers novel biology.</title>
        <authorList>
            <person name="Wiegand S."/>
            <person name="Jogler M."/>
            <person name="Boedeker C."/>
            <person name="Pinto D."/>
            <person name="Vollmers J."/>
            <person name="Rivas-Marin E."/>
            <person name="Kohn T."/>
            <person name="Peeters S.H."/>
            <person name="Heuer A."/>
            <person name="Rast P."/>
            <person name="Oberbeckmann S."/>
            <person name="Bunk B."/>
            <person name="Jeske O."/>
            <person name="Meyerdierks A."/>
            <person name="Storesund J.E."/>
            <person name="Kallscheuer N."/>
            <person name="Luecker S."/>
            <person name="Lage O.M."/>
            <person name="Pohl T."/>
            <person name="Merkel B.J."/>
            <person name="Hornburger P."/>
            <person name="Mueller R.-W."/>
            <person name="Bruemmer F."/>
            <person name="Labrenz M."/>
            <person name="Spormann A.M."/>
            <person name="Op Den Camp H."/>
            <person name="Overmann J."/>
            <person name="Amann R."/>
            <person name="Jetten M.S.M."/>
            <person name="Mascher T."/>
            <person name="Medema M.H."/>
            <person name="Devos D.P."/>
            <person name="Kaster A.-K."/>
            <person name="Ovreas L."/>
            <person name="Rohde M."/>
            <person name="Galperin M.Y."/>
            <person name="Jogler C."/>
        </authorList>
    </citation>
    <scope>NUCLEOTIDE SEQUENCE [LARGE SCALE GENOMIC DNA]</scope>
    <source>
        <strain evidence="1 2">CA54</strain>
    </source>
</reference>
<accession>A0A5C6BRH0</accession>
<comment type="caution">
    <text evidence="1">The sequence shown here is derived from an EMBL/GenBank/DDBJ whole genome shotgun (WGS) entry which is preliminary data.</text>
</comment>
<name>A0A5C6BRH0_9PLAN</name>
<dbReference type="AlphaFoldDB" id="A0A5C6BRH0"/>
<dbReference type="EMBL" id="SJPP01000001">
    <property type="protein sequence ID" value="TWU14011.1"/>
    <property type="molecule type" value="Genomic_DNA"/>
</dbReference>
<dbReference type="Proteomes" id="UP000320735">
    <property type="component" value="Unassembled WGS sequence"/>
</dbReference>
<keyword evidence="2" id="KW-1185">Reference proteome</keyword>
<evidence type="ECO:0000313" key="2">
    <source>
        <dbReference type="Proteomes" id="UP000320735"/>
    </source>
</evidence>
<proteinExistence type="predicted"/>
<organism evidence="1 2">
    <name type="scientific">Symmachiella macrocystis</name>
    <dbReference type="NCBI Taxonomy" id="2527985"/>
    <lineage>
        <taxon>Bacteria</taxon>
        <taxon>Pseudomonadati</taxon>
        <taxon>Planctomycetota</taxon>
        <taxon>Planctomycetia</taxon>
        <taxon>Planctomycetales</taxon>
        <taxon>Planctomycetaceae</taxon>
        <taxon>Symmachiella</taxon>
    </lineage>
</organism>
<evidence type="ECO:0000313" key="1">
    <source>
        <dbReference type="EMBL" id="TWU14011.1"/>
    </source>
</evidence>
<sequence>MVENPTVLTINVPGEKPQSEELNIAEGTTWGVIALPTGGYFADQLY</sequence>
<protein>
    <submittedName>
        <fullName evidence="1">Uncharacterized protein</fullName>
    </submittedName>
</protein>
<dbReference type="RefSeq" id="WP_197532441.1">
    <property type="nucleotide sequence ID" value="NZ_SJPP01000001.1"/>
</dbReference>